<dbReference type="GO" id="GO:0016757">
    <property type="term" value="F:glycosyltransferase activity"/>
    <property type="evidence" value="ECO:0007669"/>
    <property type="project" value="TreeGrafter"/>
</dbReference>
<dbReference type="PANTHER" id="PTHR45947:SF3">
    <property type="entry name" value="SULFOQUINOVOSYL TRANSFERASE SQD2"/>
    <property type="match status" value="1"/>
</dbReference>
<proteinExistence type="predicted"/>
<name>A0A662D250_UNCAE</name>
<dbReference type="SUPFAM" id="SSF53756">
    <property type="entry name" value="UDP-Glycosyltransferase/glycogen phosphorylase"/>
    <property type="match status" value="1"/>
</dbReference>
<sequence>MMCGIGSYTKYLVSHMPSESWRVTSFKLDEFFQPPESSEFVDQVSYELSLTDRGLPSSLEGDVVWFQHTFGIWREDPLYFLKFLEDARKRGKKVVASFHTIHFQSSQTNSGMRKNEEDLLERALPLLDVLTVFTCGAYRATVKAFPTYKDKVVVIRHGVHLYPVLSRRDARVKLIGYLINQAKISPEKKQELKRNYSHLLSPETIILGNFGFLTADKAFSELYRFRQLLQRRLPRHRIITFIIGKIQMRKDKKISEFLPLLEGLNSLHDGEGNLFFEDYLPEELLPLALRALDFTIFWPRNATQSGRMSHALGTGTCVIGRNIEGIGETLKLCGLPVANSLEELAEIVGEFILHPELREKAERMGREYAERYSYEVQAKKHLLLAESLMANKKLPVLDEEP</sequence>
<dbReference type="PANTHER" id="PTHR45947">
    <property type="entry name" value="SULFOQUINOVOSYL TRANSFERASE SQD2"/>
    <property type="match status" value="1"/>
</dbReference>
<protein>
    <recommendedName>
        <fullName evidence="3">Glycosyltransferase</fullName>
    </recommendedName>
</protein>
<reference evidence="1 2" key="1">
    <citation type="submission" date="2018-06" db="EMBL/GenBank/DDBJ databases">
        <title>Extensive metabolic versatility and redundancy in microbially diverse, dynamic hydrothermal sediments.</title>
        <authorList>
            <person name="Dombrowski N."/>
            <person name="Teske A."/>
            <person name="Baker B.J."/>
        </authorList>
    </citation>
    <scope>NUCLEOTIDE SEQUENCE [LARGE SCALE GENOMIC DNA]</scope>
    <source>
        <strain evidence="1">B7_G13</strain>
    </source>
</reference>
<dbReference type="EMBL" id="QMPY01000162">
    <property type="protein sequence ID" value="RLE06668.1"/>
    <property type="molecule type" value="Genomic_DNA"/>
</dbReference>
<dbReference type="Gene3D" id="3.40.50.2000">
    <property type="entry name" value="Glycogen Phosphorylase B"/>
    <property type="match status" value="1"/>
</dbReference>
<gene>
    <name evidence="1" type="ORF">DRZ78_04320</name>
</gene>
<dbReference type="InterPro" id="IPR050194">
    <property type="entry name" value="Glycosyltransferase_grp1"/>
</dbReference>
<dbReference type="AlphaFoldDB" id="A0A662D250"/>
<evidence type="ECO:0000313" key="2">
    <source>
        <dbReference type="Proteomes" id="UP000277457"/>
    </source>
</evidence>
<dbReference type="Proteomes" id="UP000277457">
    <property type="component" value="Unassembled WGS sequence"/>
</dbReference>
<evidence type="ECO:0000313" key="1">
    <source>
        <dbReference type="EMBL" id="RLE06668.1"/>
    </source>
</evidence>
<accession>A0A662D250</accession>
<evidence type="ECO:0008006" key="3">
    <source>
        <dbReference type="Google" id="ProtNLM"/>
    </source>
</evidence>
<organism evidence="1 2">
    <name type="scientific">Aerophobetes bacterium</name>
    <dbReference type="NCBI Taxonomy" id="2030807"/>
    <lineage>
        <taxon>Bacteria</taxon>
        <taxon>Candidatus Aerophobota</taxon>
    </lineage>
</organism>
<comment type="caution">
    <text evidence="1">The sequence shown here is derived from an EMBL/GenBank/DDBJ whole genome shotgun (WGS) entry which is preliminary data.</text>
</comment>